<dbReference type="SUPFAM" id="SSF140683">
    <property type="entry name" value="SP0561-like"/>
    <property type="match status" value="2"/>
</dbReference>
<dbReference type="EMBL" id="JACHVB010000035">
    <property type="protein sequence ID" value="MBC2594978.1"/>
    <property type="molecule type" value="Genomic_DNA"/>
</dbReference>
<gene>
    <name evidence="3" type="ORF">H5P28_11990</name>
</gene>
<feature type="transmembrane region" description="Helical" evidence="1">
    <location>
        <begin position="478"/>
        <end position="502"/>
    </location>
</feature>
<name>A0A842HG18_9BACT</name>
<keyword evidence="1" id="KW-0812">Transmembrane</keyword>
<evidence type="ECO:0000259" key="2">
    <source>
        <dbReference type="Pfam" id="PF08984"/>
    </source>
</evidence>
<evidence type="ECO:0000313" key="3">
    <source>
        <dbReference type="EMBL" id="MBC2594978.1"/>
    </source>
</evidence>
<proteinExistence type="predicted"/>
<dbReference type="InterPro" id="IPR010266">
    <property type="entry name" value="NnrS"/>
</dbReference>
<dbReference type="Pfam" id="PF05940">
    <property type="entry name" value="NnrS"/>
    <property type="match status" value="1"/>
</dbReference>
<feature type="transmembrane region" description="Helical" evidence="1">
    <location>
        <begin position="233"/>
        <end position="253"/>
    </location>
</feature>
<feature type="transmembrane region" description="Helical" evidence="1">
    <location>
        <begin position="286"/>
        <end position="305"/>
    </location>
</feature>
<dbReference type="Proteomes" id="UP000546464">
    <property type="component" value="Unassembled WGS sequence"/>
</dbReference>
<accession>A0A842HG18</accession>
<dbReference type="Gene3D" id="1.10.3910.10">
    <property type="entry name" value="SP0561-like"/>
    <property type="match status" value="2"/>
</dbReference>
<comment type="caution">
    <text evidence="3">The sequence shown here is derived from an EMBL/GenBank/DDBJ whole genome shotgun (WGS) entry which is preliminary data.</text>
</comment>
<keyword evidence="4" id="KW-1185">Reference proteome</keyword>
<dbReference type="SUPFAM" id="SSF81442">
    <property type="entry name" value="Cytochrome c oxidase subunit I-like"/>
    <property type="match status" value="1"/>
</dbReference>
<feature type="transmembrane region" description="Helical" evidence="1">
    <location>
        <begin position="203"/>
        <end position="221"/>
    </location>
</feature>
<keyword evidence="1" id="KW-0472">Membrane</keyword>
<feature type="domain" description="DUF1858" evidence="2">
    <location>
        <begin position="526"/>
        <end position="583"/>
    </location>
</feature>
<dbReference type="AlphaFoldDB" id="A0A842HG18"/>
<dbReference type="InterPro" id="IPR036927">
    <property type="entry name" value="Cyt_c_oxase-like_su1_sf"/>
</dbReference>
<keyword evidence="1" id="KW-1133">Transmembrane helix</keyword>
<dbReference type="InterPro" id="IPR038062">
    <property type="entry name" value="ScdA-like_N_sf"/>
</dbReference>
<feature type="transmembrane region" description="Helical" evidence="1">
    <location>
        <begin position="169"/>
        <end position="191"/>
    </location>
</feature>
<feature type="transmembrane region" description="Helical" evidence="1">
    <location>
        <begin position="340"/>
        <end position="362"/>
    </location>
</feature>
<feature type="transmembrane region" description="Helical" evidence="1">
    <location>
        <begin position="452"/>
        <end position="472"/>
    </location>
</feature>
<sequence>MNALNSINSETSLPELFRALPEARTVFNRYGLRGCGGAHGPAESLGLFASAHGVALDELIAQIRRLADNQQARREAREQLRADAAPRLADAIYRPFFLAAMTVVLTAGAAWGVLLLWKIGLGGSFTGVSVHEVNAHGHAQIMGWVGLFIMGFAYQAFPRMWQVELPAPGLAVVAWLATLAGITMRSTAMMFADSGWALPVHQAGGVLEILAVSAFGAQMLCAFRRSEESFKPYVGFIFAALACFLTQAVYGTWHIDQLLRADNRPDLLAQIATFQAPLRDLQVQGVAMLMIFGVGLRMFPAIFGLPEIPARRSWAALGILLVALGLEMGLFLAYRLTGNHALAAALLLPWLLLPIGAGLIVVPWRLWRPLPVGSERSAKFVRVAFLWLFISFAMLLFLPVYRMVSGIEFSHAYYGAIRHAITVGFISLTIVGMAAKVVPTLCGIEPEKLPRLYWPFILINLGCLFRVVAQIGTDWDPAFFKVIGFSGMLEWTGLAIWAGHLVRVMLGRGRYRQSAEPDWGPAPERIGPDDKVAAALSWFPELEEVFVAHGFGLVKRPVLRRTVARQVSIRQGCRMKGVDPETFLRALNRAVEHRGCSDCCSEH</sequence>
<dbReference type="Pfam" id="PF08984">
    <property type="entry name" value="DUF1858"/>
    <property type="match status" value="1"/>
</dbReference>
<dbReference type="Gene3D" id="1.20.210.10">
    <property type="entry name" value="Cytochrome c oxidase-like, subunit I domain"/>
    <property type="match status" value="1"/>
</dbReference>
<feature type="transmembrane region" description="Helical" evidence="1">
    <location>
        <begin position="413"/>
        <end position="431"/>
    </location>
</feature>
<feature type="transmembrane region" description="Helical" evidence="1">
    <location>
        <begin position="96"/>
        <end position="117"/>
    </location>
</feature>
<feature type="transmembrane region" description="Helical" evidence="1">
    <location>
        <begin position="137"/>
        <end position="157"/>
    </location>
</feature>
<feature type="transmembrane region" description="Helical" evidence="1">
    <location>
        <begin position="383"/>
        <end position="401"/>
    </location>
</feature>
<protein>
    <submittedName>
        <fullName evidence="3">DUF1858 domain-containing protein</fullName>
    </submittedName>
</protein>
<evidence type="ECO:0000256" key="1">
    <source>
        <dbReference type="SAM" id="Phobius"/>
    </source>
</evidence>
<dbReference type="InterPro" id="IPR015077">
    <property type="entry name" value="DUF1858"/>
</dbReference>
<reference evidence="3 4" key="1">
    <citation type="submission" date="2020-07" db="EMBL/GenBank/DDBJ databases">
        <authorList>
            <person name="Feng X."/>
        </authorList>
    </citation>
    <scope>NUCLEOTIDE SEQUENCE [LARGE SCALE GENOMIC DNA]</scope>
    <source>
        <strain evidence="3 4">JCM31066</strain>
    </source>
</reference>
<organism evidence="3 4">
    <name type="scientific">Ruficoccus amylovorans</name>
    <dbReference type="NCBI Taxonomy" id="1804625"/>
    <lineage>
        <taxon>Bacteria</taxon>
        <taxon>Pseudomonadati</taxon>
        <taxon>Verrucomicrobiota</taxon>
        <taxon>Opitutia</taxon>
        <taxon>Puniceicoccales</taxon>
        <taxon>Cerasicoccaceae</taxon>
        <taxon>Ruficoccus</taxon>
    </lineage>
</organism>
<dbReference type="RefSeq" id="WP_185675944.1">
    <property type="nucleotide sequence ID" value="NZ_JACHVB010000035.1"/>
</dbReference>
<feature type="transmembrane region" description="Helical" evidence="1">
    <location>
        <begin position="314"/>
        <end position="334"/>
    </location>
</feature>
<evidence type="ECO:0000313" key="4">
    <source>
        <dbReference type="Proteomes" id="UP000546464"/>
    </source>
</evidence>